<reference evidence="2" key="1">
    <citation type="submission" date="2020-05" db="UniProtKB">
        <authorList>
            <consortium name="EnsemblMetazoa"/>
        </authorList>
    </citation>
    <scope>IDENTIFICATION</scope>
    <source>
        <strain evidence="2">TTRI</strain>
    </source>
</reference>
<evidence type="ECO:0000256" key="1">
    <source>
        <dbReference type="SAM" id="Phobius"/>
    </source>
</evidence>
<accession>A0A1A9UZ80</accession>
<dbReference type="EnsemblMetazoa" id="GAUT020541-RA">
    <property type="protein sequence ID" value="GAUT020541-PA"/>
    <property type="gene ID" value="GAUT020541"/>
</dbReference>
<evidence type="ECO:0000313" key="2">
    <source>
        <dbReference type="EnsemblMetazoa" id="GAUT020541-PA"/>
    </source>
</evidence>
<organism evidence="2 3">
    <name type="scientific">Glossina austeni</name>
    <name type="common">Savannah tsetse fly</name>
    <dbReference type="NCBI Taxonomy" id="7395"/>
    <lineage>
        <taxon>Eukaryota</taxon>
        <taxon>Metazoa</taxon>
        <taxon>Ecdysozoa</taxon>
        <taxon>Arthropoda</taxon>
        <taxon>Hexapoda</taxon>
        <taxon>Insecta</taxon>
        <taxon>Pterygota</taxon>
        <taxon>Neoptera</taxon>
        <taxon>Endopterygota</taxon>
        <taxon>Diptera</taxon>
        <taxon>Brachycera</taxon>
        <taxon>Muscomorpha</taxon>
        <taxon>Hippoboscoidea</taxon>
        <taxon>Glossinidae</taxon>
        <taxon>Glossina</taxon>
    </lineage>
</organism>
<keyword evidence="1" id="KW-0812">Transmembrane</keyword>
<evidence type="ECO:0000313" key="3">
    <source>
        <dbReference type="Proteomes" id="UP000078200"/>
    </source>
</evidence>
<dbReference type="AlphaFoldDB" id="A0A1A9UZ80"/>
<keyword evidence="1" id="KW-0472">Membrane</keyword>
<feature type="transmembrane region" description="Helical" evidence="1">
    <location>
        <begin position="89"/>
        <end position="111"/>
    </location>
</feature>
<protein>
    <submittedName>
        <fullName evidence="2">Uncharacterized protein</fullName>
    </submittedName>
</protein>
<proteinExistence type="predicted"/>
<keyword evidence="3" id="KW-1185">Reference proteome</keyword>
<sequence>MHPPRRLHISGHSSVTTTLMSAYTSLGELSQLSQQDFVQDNSTATFNYSVLSNHYATQLTELATIQHKLEVVQATTIQHPNSSNHNSRIAYSALAISVAAIIILSCSMILLKKAPNSACDNVITYRPKFIGVFECATILHASIIESIFRIAKEYSLTLQITNFDIDLITVSKANLSAIVYVSVFTIGGILQQDLNNKTDPPAMRALNLQCLPTINHLPLLSIQKQNEVLDKLGTKN</sequence>
<dbReference type="Proteomes" id="UP000078200">
    <property type="component" value="Unassembled WGS sequence"/>
</dbReference>
<keyword evidence="1" id="KW-1133">Transmembrane helix</keyword>
<dbReference type="STRING" id="7395.A0A1A9UZ80"/>
<name>A0A1A9UZ80_GLOAU</name>
<dbReference type="VEuPathDB" id="VectorBase:GAUT020541"/>